<feature type="domain" description="NADP-dependent oxidoreductase" evidence="10">
    <location>
        <begin position="20"/>
        <end position="303"/>
    </location>
</feature>
<dbReference type="AlphaFoldDB" id="A0A2T7A5V6"/>
<keyword evidence="5" id="KW-0520">NAD</keyword>
<feature type="binding site" evidence="8">
    <location>
        <position position="114"/>
    </location>
    <ligand>
        <name>substrate</name>
    </ligand>
</feature>
<keyword evidence="3" id="KW-0859">Xylose metabolism</keyword>
<dbReference type="InterPro" id="IPR020471">
    <property type="entry name" value="AKR"/>
</dbReference>
<evidence type="ECO:0000259" key="10">
    <source>
        <dbReference type="Pfam" id="PF00248"/>
    </source>
</evidence>
<dbReference type="CDD" id="cd19115">
    <property type="entry name" value="AKR_AKR2D1"/>
    <property type="match status" value="1"/>
</dbReference>
<dbReference type="PIRSF" id="PIRSF000097">
    <property type="entry name" value="AKR"/>
    <property type="match status" value="1"/>
</dbReference>
<reference evidence="11 12" key="1">
    <citation type="submission" date="2017-04" db="EMBL/GenBank/DDBJ databases">
        <title>Draft genome sequence of Tuber borchii Vittad., a whitish edible truffle.</title>
        <authorList>
            <consortium name="DOE Joint Genome Institute"/>
            <person name="Murat C."/>
            <person name="Kuo A."/>
            <person name="Barry K.W."/>
            <person name="Clum A."/>
            <person name="Dockter R.B."/>
            <person name="Fauchery L."/>
            <person name="Iotti M."/>
            <person name="Kohler A."/>
            <person name="Labutti K."/>
            <person name="Lindquist E.A."/>
            <person name="Lipzen A."/>
            <person name="Ohm R.A."/>
            <person name="Wang M."/>
            <person name="Grigoriev I.V."/>
            <person name="Zambonelli A."/>
            <person name="Martin F.M."/>
        </authorList>
    </citation>
    <scope>NUCLEOTIDE SEQUENCE [LARGE SCALE GENOMIC DNA]</scope>
    <source>
        <strain evidence="11 12">Tbo3840</strain>
    </source>
</reference>
<feature type="active site" description="Proton donor" evidence="7">
    <location>
        <position position="52"/>
    </location>
</feature>
<evidence type="ECO:0000256" key="1">
    <source>
        <dbReference type="ARBA" id="ARBA00004722"/>
    </source>
</evidence>
<dbReference type="InterPro" id="IPR023210">
    <property type="entry name" value="NADP_OxRdtase_dom"/>
</dbReference>
<dbReference type="InterPro" id="IPR036812">
    <property type="entry name" value="NAD(P)_OxRdtase_dom_sf"/>
</dbReference>
<dbReference type="GO" id="GO:0042843">
    <property type="term" value="P:D-xylose catabolic process"/>
    <property type="evidence" value="ECO:0007669"/>
    <property type="project" value="UniProtKB-UniPathway"/>
</dbReference>
<dbReference type="PROSITE" id="PS00798">
    <property type="entry name" value="ALDOKETO_REDUCTASE_1"/>
    <property type="match status" value="1"/>
</dbReference>
<dbReference type="FunFam" id="3.20.20.100:FF:000007">
    <property type="entry name" value="NAD(P)H-dependent D-xylose reductase xyl1"/>
    <property type="match status" value="1"/>
</dbReference>
<dbReference type="InterPro" id="IPR044487">
    <property type="entry name" value="AKR2D"/>
</dbReference>
<dbReference type="Proteomes" id="UP000244722">
    <property type="component" value="Unassembled WGS sequence"/>
</dbReference>
<name>A0A2T7A5V6_TUBBO</name>
<comment type="similarity">
    <text evidence="2">Belongs to the aldo/keto reductase family.</text>
</comment>
<dbReference type="PANTHER" id="PTHR11732">
    <property type="entry name" value="ALDO/KETO REDUCTASE"/>
    <property type="match status" value="1"/>
</dbReference>
<evidence type="ECO:0000256" key="7">
    <source>
        <dbReference type="PIRSR" id="PIRSR000097-1"/>
    </source>
</evidence>
<evidence type="ECO:0000256" key="5">
    <source>
        <dbReference type="ARBA" id="ARBA00023027"/>
    </source>
</evidence>
<comment type="pathway">
    <text evidence="1">Carbohydrate metabolism; D-xylose degradation.</text>
</comment>
<dbReference type="PROSITE" id="PS00062">
    <property type="entry name" value="ALDOKETO_REDUCTASE_2"/>
    <property type="match status" value="1"/>
</dbReference>
<keyword evidence="12" id="KW-1185">Reference proteome</keyword>
<dbReference type="SUPFAM" id="SSF51430">
    <property type="entry name" value="NAD(P)-linked oxidoreductase"/>
    <property type="match status" value="1"/>
</dbReference>
<keyword evidence="6" id="KW-0119">Carbohydrate metabolism</keyword>
<comment type="caution">
    <text evidence="11">The sequence shown here is derived from an EMBL/GenBank/DDBJ whole genome shotgun (WGS) entry which is preliminary data.</text>
</comment>
<feature type="site" description="Lowers pKa of active site Tyr" evidence="9">
    <location>
        <position position="81"/>
    </location>
</feature>
<dbReference type="STRING" id="42251.A0A2T7A5V6"/>
<keyword evidence="4" id="KW-0560">Oxidoreductase</keyword>
<evidence type="ECO:0000313" key="12">
    <source>
        <dbReference type="Proteomes" id="UP000244722"/>
    </source>
</evidence>
<dbReference type="InterPro" id="IPR018170">
    <property type="entry name" value="Aldo/ket_reductase_CS"/>
</dbReference>
<dbReference type="GO" id="GO:0032866">
    <property type="term" value="F:D-xylose reductase (NADPH) activity"/>
    <property type="evidence" value="ECO:0007669"/>
    <property type="project" value="InterPro"/>
</dbReference>
<dbReference type="Gene3D" id="3.20.20.100">
    <property type="entry name" value="NADP-dependent oxidoreductase domain"/>
    <property type="match status" value="1"/>
</dbReference>
<proteinExistence type="inferred from homology"/>
<evidence type="ECO:0000256" key="8">
    <source>
        <dbReference type="PIRSR" id="PIRSR000097-2"/>
    </source>
</evidence>
<dbReference type="EMBL" id="NESQ01000017">
    <property type="protein sequence ID" value="PUU83131.1"/>
    <property type="molecule type" value="Genomic_DNA"/>
</dbReference>
<accession>A0A2T7A5V6</accession>
<dbReference type="OrthoDB" id="416253at2759"/>
<evidence type="ECO:0000256" key="4">
    <source>
        <dbReference type="ARBA" id="ARBA00023002"/>
    </source>
</evidence>
<organism evidence="11 12">
    <name type="scientific">Tuber borchii</name>
    <name type="common">White truffle</name>
    <dbReference type="NCBI Taxonomy" id="42251"/>
    <lineage>
        <taxon>Eukaryota</taxon>
        <taxon>Fungi</taxon>
        <taxon>Dikarya</taxon>
        <taxon>Ascomycota</taxon>
        <taxon>Pezizomycotina</taxon>
        <taxon>Pezizomycetes</taxon>
        <taxon>Pezizales</taxon>
        <taxon>Tuberaceae</taxon>
        <taxon>Tuber</taxon>
    </lineage>
</organism>
<dbReference type="UniPathway" id="UPA00810"/>
<gene>
    <name evidence="11" type="ORF">B9Z19DRAFT_1061271</name>
</gene>
<sequence>MVNVPTIKLQPTGQEMPLVGLGLWKITNKTCADTVYNAIKTGYRLFDGAFDYGNEKEAGQGVKRAIDEGLVKREDLFIVSKLWNTCHEKERVKPIAKTQLEWWGLEYFDLFLIHFPVALEYVDPAVLYPSGWNTPDGSVKPIRVPIQETWQVMEELVDEGLVKNIGISNFQGSLILDLLRYCRIRPATLQIEHHPYLVQPDLIRLAKSEGIAITAYSSFGPSSFLELDWKKAFDTPTLFEHPAITTIAEKHSKTPAQVLLRWSTQRGVAVIPKSNSPDRLLENLDVTSFYLEESEIQAISGLDKNLRFNNPIDYLGTLPIFA</sequence>
<evidence type="ECO:0000256" key="3">
    <source>
        <dbReference type="ARBA" id="ARBA00022629"/>
    </source>
</evidence>
<evidence type="ECO:0000256" key="9">
    <source>
        <dbReference type="PIRSR" id="PIRSR000097-3"/>
    </source>
</evidence>
<evidence type="ECO:0000256" key="2">
    <source>
        <dbReference type="ARBA" id="ARBA00007905"/>
    </source>
</evidence>
<dbReference type="Pfam" id="PF00248">
    <property type="entry name" value="Aldo_ket_red"/>
    <property type="match status" value="1"/>
</dbReference>
<dbReference type="PROSITE" id="PS00063">
    <property type="entry name" value="ALDOKETO_REDUCTASE_3"/>
    <property type="match status" value="1"/>
</dbReference>
<dbReference type="PRINTS" id="PR00069">
    <property type="entry name" value="ALDKETRDTASE"/>
</dbReference>
<evidence type="ECO:0000256" key="6">
    <source>
        <dbReference type="ARBA" id="ARBA00023277"/>
    </source>
</evidence>
<evidence type="ECO:0000313" key="11">
    <source>
        <dbReference type="EMBL" id="PUU83131.1"/>
    </source>
</evidence>
<protein>
    <submittedName>
        <fullName evidence="11">NADP-dependent oxidoreductase domain-containing protein</fullName>
    </submittedName>
</protein>